<evidence type="ECO:0000313" key="5">
    <source>
        <dbReference type="Proteomes" id="UP001189429"/>
    </source>
</evidence>
<reference evidence="4" key="1">
    <citation type="submission" date="2023-10" db="EMBL/GenBank/DDBJ databases">
        <authorList>
            <person name="Chen Y."/>
            <person name="Shah S."/>
            <person name="Dougan E. K."/>
            <person name="Thang M."/>
            <person name="Chan C."/>
        </authorList>
    </citation>
    <scope>NUCLEOTIDE SEQUENCE [LARGE SCALE GENOMIC DNA]</scope>
</reference>
<evidence type="ECO:0000259" key="3">
    <source>
        <dbReference type="PROSITE" id="PS50102"/>
    </source>
</evidence>
<comment type="caution">
    <text evidence="4">The sequence shown here is derived from an EMBL/GenBank/DDBJ whole genome shotgun (WGS) entry which is preliminary data.</text>
</comment>
<dbReference type="PANTHER" id="PTHR48024">
    <property type="entry name" value="GEO13361P1-RELATED"/>
    <property type="match status" value="1"/>
</dbReference>
<keyword evidence="5" id="KW-1185">Reference proteome</keyword>
<dbReference type="InterPro" id="IPR000504">
    <property type="entry name" value="RRM_dom"/>
</dbReference>
<sequence>MTRDPTVEHYGTKWQQVVVEYETQEVGELTAQAMSSEGLFQMKLRPVPSTAGRKPQFNPEDPGRTKATLFVGNLSFETSEDSLREALEQRAGELQNLESVSVARHKDTNVGRGFGFLVFSDEASALAALERLRGAEVDGRKVRSGLAGGAEPRERRTRGSQVGSALLVEGKSHHVYYVYLWSCGAVTVTIFVDELSMPSRPHLEPFAEDREVWVDPLLDESGGHEWLQEFGALEGVFRVPDVGTGEETERGYARFTTHEAAERCVRSGCATWSESERTPSAAISSIWAAGLEVGPWRPCVRGLACTACRDGYPGHLGAAAAPRPPAM</sequence>
<dbReference type="EMBL" id="CAUYUJ010003419">
    <property type="protein sequence ID" value="CAK0805250.1"/>
    <property type="molecule type" value="Genomic_DNA"/>
</dbReference>
<dbReference type="Gene3D" id="3.30.70.330">
    <property type="match status" value="1"/>
</dbReference>
<dbReference type="InterPro" id="IPR050886">
    <property type="entry name" value="RNA-binding_reg"/>
</dbReference>
<protein>
    <recommendedName>
        <fullName evidence="3">RRM domain-containing protein</fullName>
    </recommendedName>
</protein>
<dbReference type="PROSITE" id="PS50102">
    <property type="entry name" value="RRM"/>
    <property type="match status" value="1"/>
</dbReference>
<proteinExistence type="predicted"/>
<accession>A0ABN9QK00</accession>
<dbReference type="PANTHER" id="PTHR48024:SF56">
    <property type="entry name" value="HETEROGENEOUS NUCLEAR RIBONUCLEOPROTEIN A0"/>
    <property type="match status" value="1"/>
</dbReference>
<evidence type="ECO:0000256" key="1">
    <source>
        <dbReference type="ARBA" id="ARBA00022884"/>
    </source>
</evidence>
<name>A0ABN9QK00_9DINO</name>
<gene>
    <name evidence="4" type="ORF">PCOR1329_LOCUS11828</name>
</gene>
<evidence type="ECO:0000256" key="2">
    <source>
        <dbReference type="PROSITE-ProRule" id="PRU00176"/>
    </source>
</evidence>
<organism evidence="4 5">
    <name type="scientific">Prorocentrum cordatum</name>
    <dbReference type="NCBI Taxonomy" id="2364126"/>
    <lineage>
        <taxon>Eukaryota</taxon>
        <taxon>Sar</taxon>
        <taxon>Alveolata</taxon>
        <taxon>Dinophyceae</taxon>
        <taxon>Prorocentrales</taxon>
        <taxon>Prorocentraceae</taxon>
        <taxon>Prorocentrum</taxon>
    </lineage>
</organism>
<dbReference type="Pfam" id="PF00076">
    <property type="entry name" value="RRM_1"/>
    <property type="match status" value="1"/>
</dbReference>
<dbReference type="SUPFAM" id="SSF54928">
    <property type="entry name" value="RNA-binding domain, RBD"/>
    <property type="match status" value="1"/>
</dbReference>
<dbReference type="InterPro" id="IPR035979">
    <property type="entry name" value="RBD_domain_sf"/>
</dbReference>
<dbReference type="SMART" id="SM00360">
    <property type="entry name" value="RRM"/>
    <property type="match status" value="1"/>
</dbReference>
<dbReference type="Proteomes" id="UP001189429">
    <property type="component" value="Unassembled WGS sequence"/>
</dbReference>
<evidence type="ECO:0000313" key="4">
    <source>
        <dbReference type="EMBL" id="CAK0805250.1"/>
    </source>
</evidence>
<feature type="domain" description="RRM" evidence="3">
    <location>
        <begin position="67"/>
        <end position="149"/>
    </location>
</feature>
<dbReference type="InterPro" id="IPR012677">
    <property type="entry name" value="Nucleotide-bd_a/b_plait_sf"/>
</dbReference>
<keyword evidence="1 2" id="KW-0694">RNA-binding</keyword>